<keyword evidence="2" id="KW-0732">Signal</keyword>
<feature type="chain" id="PRO_5045182340" description="Reprolysin-like metallo-peptidase family M12B" evidence="2">
    <location>
        <begin position="21"/>
        <end position="556"/>
    </location>
</feature>
<name>A0ABW3HEH6_9GAMM</name>
<accession>A0ABW3HEH6</accession>
<reference evidence="4" key="1">
    <citation type="journal article" date="2019" name="Int. J. Syst. Evol. Microbiol.">
        <title>The Global Catalogue of Microorganisms (GCM) 10K type strain sequencing project: providing services to taxonomists for standard genome sequencing and annotation.</title>
        <authorList>
            <consortium name="The Broad Institute Genomics Platform"/>
            <consortium name="The Broad Institute Genome Sequencing Center for Infectious Disease"/>
            <person name="Wu L."/>
            <person name="Ma J."/>
        </authorList>
    </citation>
    <scope>NUCLEOTIDE SEQUENCE [LARGE SCALE GENOMIC DNA]</scope>
    <source>
        <strain evidence="4">CCUG 63419</strain>
    </source>
</reference>
<evidence type="ECO:0000256" key="2">
    <source>
        <dbReference type="SAM" id="SignalP"/>
    </source>
</evidence>
<dbReference type="EMBL" id="JBHTIT010000001">
    <property type="protein sequence ID" value="MFD0949015.1"/>
    <property type="molecule type" value="Genomic_DNA"/>
</dbReference>
<dbReference type="PROSITE" id="PS51257">
    <property type="entry name" value="PROKAR_LIPOPROTEIN"/>
    <property type="match status" value="1"/>
</dbReference>
<feature type="compositionally biased region" description="Low complexity" evidence="1">
    <location>
        <begin position="35"/>
        <end position="53"/>
    </location>
</feature>
<evidence type="ECO:0008006" key="5">
    <source>
        <dbReference type="Google" id="ProtNLM"/>
    </source>
</evidence>
<dbReference type="Proteomes" id="UP001597044">
    <property type="component" value="Unassembled WGS sequence"/>
</dbReference>
<gene>
    <name evidence="3" type="ORF">ACFQ0F_01160</name>
</gene>
<evidence type="ECO:0000256" key="1">
    <source>
        <dbReference type="SAM" id="MobiDB-lite"/>
    </source>
</evidence>
<dbReference type="Gene3D" id="3.40.390.10">
    <property type="entry name" value="Collagenase (Catalytic Domain)"/>
    <property type="match status" value="1"/>
</dbReference>
<organism evidence="3 4">
    <name type="scientific">Paraperlucidibaca wandonensis</name>
    <dbReference type="NCBI Taxonomy" id="1268273"/>
    <lineage>
        <taxon>Bacteria</taxon>
        <taxon>Pseudomonadati</taxon>
        <taxon>Pseudomonadota</taxon>
        <taxon>Gammaproteobacteria</taxon>
        <taxon>Moraxellales</taxon>
        <taxon>Moraxellaceae</taxon>
        <taxon>Paraperlucidibaca</taxon>
    </lineage>
</organism>
<sequence length="556" mass="59014">MRSHQLSLICLCLLSLAACGGGGSSDRVADTELISSSPGNPSSTNQSPSNPTQIRSGECRVSQTIAEARNDNLRIDSVRYLQVVEQDATNSNALLVSNKPLRLRVDILANAGTLAPTSRTAHVYSPSTRTCQTFLLNGPNELPSQVDNTRLDKAFIVDLPASLVQSGLTITVAVDDNQGRSSAEAARTIRVMRPDVAIGVDETIRIIPLRYKEQVGYATPSAIKSIIERTAGISSVRVITENEISPEAFTDNNGFLIFSGTPGEFNSTQLGRALDEVDAECDRLNGPQTSARSSPKCLGVFPDNVRFSSSSLGGSGEIVGVAYVGGKSMMAQSVSASDDPSISSPYAALHWLNFRAVTVAHEYGHLLNLNHAACGTSGSRDGKSYGDGRIGSNGAGYDSARDFYFSASQRNSAGALQFGDLMSYCQKEWPSDLGYRAGAVYRSAGASSRQVGARETASKRWLKITGFDGQWAVRAVYTAPSSMEATAMQLRMSAADGQHELALQRPLIADMPLVSANGPYYVELPASAIGVLPAISWQLLGSAGQLITSGLGELLN</sequence>
<feature type="region of interest" description="Disordered" evidence="1">
    <location>
        <begin position="30"/>
        <end position="56"/>
    </location>
</feature>
<feature type="signal peptide" evidence="2">
    <location>
        <begin position="1"/>
        <end position="20"/>
    </location>
</feature>
<comment type="caution">
    <text evidence="3">The sequence shown here is derived from an EMBL/GenBank/DDBJ whole genome shotgun (WGS) entry which is preliminary data.</text>
</comment>
<evidence type="ECO:0000313" key="4">
    <source>
        <dbReference type="Proteomes" id="UP001597044"/>
    </source>
</evidence>
<dbReference type="InterPro" id="IPR024079">
    <property type="entry name" value="MetalloPept_cat_dom_sf"/>
</dbReference>
<dbReference type="SUPFAM" id="SSF55486">
    <property type="entry name" value="Metalloproteases ('zincins'), catalytic domain"/>
    <property type="match status" value="1"/>
</dbReference>
<protein>
    <recommendedName>
        <fullName evidence="5">Reprolysin-like metallo-peptidase family M12B</fullName>
    </recommendedName>
</protein>
<dbReference type="RefSeq" id="WP_379068157.1">
    <property type="nucleotide sequence ID" value="NZ_JBHTIT010000001.1"/>
</dbReference>
<proteinExistence type="predicted"/>
<keyword evidence="4" id="KW-1185">Reference proteome</keyword>
<evidence type="ECO:0000313" key="3">
    <source>
        <dbReference type="EMBL" id="MFD0949015.1"/>
    </source>
</evidence>